<keyword evidence="8" id="KW-1015">Disulfide bond</keyword>
<keyword evidence="3" id="KW-0964">Secreted</keyword>
<evidence type="ECO:0000256" key="10">
    <source>
        <dbReference type="RuleBase" id="RU361156"/>
    </source>
</evidence>
<evidence type="ECO:0000256" key="2">
    <source>
        <dbReference type="ARBA" id="ARBA00009431"/>
    </source>
</evidence>
<dbReference type="PROSITE" id="PS00560">
    <property type="entry name" value="CARBOXYPEPT_SER_HIS"/>
    <property type="match status" value="1"/>
</dbReference>
<dbReference type="Gene3D" id="3.40.50.1820">
    <property type="entry name" value="alpha/beta hydrolase"/>
    <property type="match status" value="1"/>
</dbReference>
<comment type="subcellular location">
    <subcellularLocation>
        <location evidence="1">Secreted</location>
    </subcellularLocation>
</comment>
<dbReference type="FunFam" id="3.40.50.12670:FF:000002">
    <property type="entry name" value="Carboxypeptidase"/>
    <property type="match status" value="1"/>
</dbReference>
<dbReference type="PANTHER" id="PTHR11802:SF268">
    <property type="entry name" value="CARBOXYPEPTIDASE"/>
    <property type="match status" value="1"/>
</dbReference>
<dbReference type="OrthoDB" id="443318at2759"/>
<dbReference type="InterPro" id="IPR029058">
    <property type="entry name" value="AB_hydrolase_fold"/>
</dbReference>
<comment type="similarity">
    <text evidence="2 10">Belongs to the peptidase S10 family.</text>
</comment>
<dbReference type="EC" id="3.4.16.-" evidence="10"/>
<gene>
    <name evidence="11" type="ORF">H5410_012786</name>
</gene>
<dbReference type="GO" id="GO:0005576">
    <property type="term" value="C:extracellular region"/>
    <property type="evidence" value="ECO:0007669"/>
    <property type="project" value="UniProtKB-SubCell"/>
</dbReference>
<feature type="chain" id="PRO_5039963536" description="Carboxypeptidase" evidence="10">
    <location>
        <begin position="21"/>
        <end position="527"/>
    </location>
</feature>
<dbReference type="InterPro" id="IPR001563">
    <property type="entry name" value="Peptidase_S10"/>
</dbReference>
<keyword evidence="7 10" id="KW-0378">Hydrolase</keyword>
<dbReference type="Gene3D" id="3.40.50.11320">
    <property type="match status" value="1"/>
</dbReference>
<dbReference type="GO" id="GO:0004185">
    <property type="term" value="F:serine-type carboxypeptidase activity"/>
    <property type="evidence" value="ECO:0007669"/>
    <property type="project" value="UniProtKB-UniRule"/>
</dbReference>
<dbReference type="PROSITE" id="PS00131">
    <property type="entry name" value="CARBOXYPEPT_SER_SER"/>
    <property type="match status" value="1"/>
</dbReference>
<keyword evidence="9" id="KW-0325">Glycoprotein</keyword>
<evidence type="ECO:0000256" key="4">
    <source>
        <dbReference type="ARBA" id="ARBA00022645"/>
    </source>
</evidence>
<dbReference type="FunFam" id="3.40.50.11320:FF:000002">
    <property type="entry name" value="Carboxypeptidase"/>
    <property type="match status" value="1"/>
</dbReference>
<dbReference type="Proteomes" id="UP000824120">
    <property type="component" value="Chromosome 2"/>
</dbReference>
<dbReference type="Pfam" id="PF00450">
    <property type="entry name" value="Peptidase_S10"/>
    <property type="match status" value="1"/>
</dbReference>
<evidence type="ECO:0000256" key="8">
    <source>
        <dbReference type="ARBA" id="ARBA00023157"/>
    </source>
</evidence>
<dbReference type="SUPFAM" id="SSF53474">
    <property type="entry name" value="alpha/beta-Hydrolases"/>
    <property type="match status" value="1"/>
</dbReference>
<evidence type="ECO:0000256" key="7">
    <source>
        <dbReference type="ARBA" id="ARBA00022801"/>
    </source>
</evidence>
<dbReference type="FunFam" id="3.40.50.1820:FF:000030">
    <property type="entry name" value="Carboxypeptidase"/>
    <property type="match status" value="1"/>
</dbReference>
<evidence type="ECO:0000256" key="3">
    <source>
        <dbReference type="ARBA" id="ARBA00022525"/>
    </source>
</evidence>
<dbReference type="PRINTS" id="PR00724">
    <property type="entry name" value="CRBOXYPTASEC"/>
</dbReference>
<keyword evidence="6 10" id="KW-0732">Signal</keyword>
<keyword evidence="4 10" id="KW-0121">Carboxypeptidase</keyword>
<dbReference type="PANTHER" id="PTHR11802">
    <property type="entry name" value="SERINE PROTEASE FAMILY S10 SERINE CARBOXYPEPTIDASE"/>
    <property type="match status" value="1"/>
</dbReference>
<reference evidence="11 12" key="1">
    <citation type="submission" date="2020-09" db="EMBL/GenBank/DDBJ databases">
        <title>De no assembly of potato wild relative species, Solanum commersonii.</title>
        <authorList>
            <person name="Cho K."/>
        </authorList>
    </citation>
    <scope>NUCLEOTIDE SEQUENCE [LARGE SCALE GENOMIC DNA]</scope>
    <source>
        <strain evidence="11">LZ3.2</strain>
        <tissue evidence="11">Leaf</tissue>
    </source>
</reference>
<evidence type="ECO:0000313" key="11">
    <source>
        <dbReference type="EMBL" id="KAG5627568.1"/>
    </source>
</evidence>
<name>A0A9J6ASL9_SOLCO</name>
<dbReference type="InterPro" id="IPR018202">
    <property type="entry name" value="Ser_caboxypep_ser_AS"/>
</dbReference>
<dbReference type="InterPro" id="IPR033124">
    <property type="entry name" value="Ser_caboxypep_his_AS"/>
</dbReference>
<protein>
    <recommendedName>
        <fullName evidence="10">Carboxypeptidase</fullName>
        <ecNumber evidence="10">3.4.16.-</ecNumber>
    </recommendedName>
</protein>
<evidence type="ECO:0000256" key="9">
    <source>
        <dbReference type="ARBA" id="ARBA00023180"/>
    </source>
</evidence>
<dbReference type="GO" id="GO:0006508">
    <property type="term" value="P:proteolysis"/>
    <property type="evidence" value="ECO:0007669"/>
    <property type="project" value="UniProtKB-KW"/>
</dbReference>
<evidence type="ECO:0000256" key="1">
    <source>
        <dbReference type="ARBA" id="ARBA00004613"/>
    </source>
</evidence>
<keyword evidence="5 10" id="KW-0645">Protease</keyword>
<feature type="signal peptide" evidence="10">
    <location>
        <begin position="1"/>
        <end position="20"/>
    </location>
</feature>
<dbReference type="AlphaFoldDB" id="A0A9J6ASL9"/>
<dbReference type="EMBL" id="JACXVP010000002">
    <property type="protein sequence ID" value="KAG5627568.1"/>
    <property type="molecule type" value="Genomic_DNA"/>
</dbReference>
<comment type="caution">
    <text evidence="11">The sequence shown here is derived from an EMBL/GenBank/DDBJ whole genome shotgun (WGS) entry which is preliminary data.</text>
</comment>
<evidence type="ECO:0000256" key="5">
    <source>
        <dbReference type="ARBA" id="ARBA00022670"/>
    </source>
</evidence>
<dbReference type="GO" id="GO:0005773">
    <property type="term" value="C:vacuole"/>
    <property type="evidence" value="ECO:0007669"/>
    <property type="project" value="TreeGrafter"/>
</dbReference>
<proteinExistence type="inferred from homology"/>
<evidence type="ECO:0000313" key="12">
    <source>
        <dbReference type="Proteomes" id="UP000824120"/>
    </source>
</evidence>
<keyword evidence="12" id="KW-1185">Reference proteome</keyword>
<evidence type="ECO:0000256" key="6">
    <source>
        <dbReference type="ARBA" id="ARBA00022729"/>
    </source>
</evidence>
<organism evidence="11 12">
    <name type="scientific">Solanum commersonii</name>
    <name type="common">Commerson's wild potato</name>
    <name type="synonym">Commerson's nightshade</name>
    <dbReference type="NCBI Taxonomy" id="4109"/>
    <lineage>
        <taxon>Eukaryota</taxon>
        <taxon>Viridiplantae</taxon>
        <taxon>Streptophyta</taxon>
        <taxon>Embryophyta</taxon>
        <taxon>Tracheophyta</taxon>
        <taxon>Spermatophyta</taxon>
        <taxon>Magnoliopsida</taxon>
        <taxon>eudicotyledons</taxon>
        <taxon>Gunneridae</taxon>
        <taxon>Pentapetalae</taxon>
        <taxon>asterids</taxon>
        <taxon>lamiids</taxon>
        <taxon>Solanales</taxon>
        <taxon>Solanaceae</taxon>
        <taxon>Solanoideae</taxon>
        <taxon>Solaneae</taxon>
        <taxon>Solanum</taxon>
    </lineage>
</organism>
<dbReference type="Gene3D" id="6.10.250.940">
    <property type="match status" value="1"/>
</dbReference>
<accession>A0A9J6ASL9</accession>
<sequence length="527" mass="60134">MEKIIFFLLLTFFLSQIVVASSHEIKRHSHGVGKLYLNKLLKKDSTIDNNCSSSNFSSTIDYLELDKFVLSQKGLKNKDQIKKLPGQPLVKFKQYGGYVTVNKSAGRALFYYFVEAHENSKSFPLLLWLNGGPGCSSLAYGAMEEIGPFRIHKDGKTLYRNNYSWNQVANLLFLESPAGVGFSYSNISSEVKSNGDRDMAIDNIIFLLNWMQRFPEYKNRDFYIAGESYAGHFVPQLAEIILQHNKRAKKNLINLKGIMIGNAVINFETDEKGMYEYHASHGLIPDEIFEQIDRYCNFSDKALPQPHQCDNAIDIAIADTDPIDLYNIYAPLCSKSDDLSTTYYTPNKNSINYGMQQEIDPCSDDYLITYMNRPDVQKALHANVTKIKYNWQPCSEVIESWKDSPLSIIPVIKKVMANGIRVWIFSGDTDGIVPVTSTKKSIKKMKLRIETPWYPWFHKDYEVGGYAQVYRRNLTFATVRGAGHQVPSYEPARAFTLAKHFLAGTQLPNSTTHKIIYLTQNIPMQRK</sequence>